<evidence type="ECO:0000256" key="3">
    <source>
        <dbReference type="ARBA" id="ARBA00022833"/>
    </source>
</evidence>
<keyword evidence="7" id="KW-1185">Reference proteome</keyword>
<evidence type="ECO:0000256" key="1">
    <source>
        <dbReference type="ARBA" id="ARBA00022723"/>
    </source>
</evidence>
<dbReference type="AlphaFoldDB" id="A0A164XRR1"/>
<keyword evidence="2 4" id="KW-0863">Zinc-finger</keyword>
<evidence type="ECO:0000256" key="4">
    <source>
        <dbReference type="PROSITE-ProRule" id="PRU00134"/>
    </source>
</evidence>
<dbReference type="InterPro" id="IPR002893">
    <property type="entry name" value="Znf_MYND"/>
</dbReference>
<name>A0A164XRR1_9AGAM</name>
<reference evidence="6 7" key="1">
    <citation type="journal article" date="2016" name="Mol. Biol. Evol.">
        <title>Comparative Genomics of Early-Diverging Mushroom-Forming Fungi Provides Insights into the Origins of Lignocellulose Decay Capabilities.</title>
        <authorList>
            <person name="Nagy L.G."/>
            <person name="Riley R."/>
            <person name="Tritt A."/>
            <person name="Adam C."/>
            <person name="Daum C."/>
            <person name="Floudas D."/>
            <person name="Sun H."/>
            <person name="Yadav J.S."/>
            <person name="Pangilinan J."/>
            <person name="Larsson K.H."/>
            <person name="Matsuura K."/>
            <person name="Barry K."/>
            <person name="Labutti K."/>
            <person name="Kuo R."/>
            <person name="Ohm R.A."/>
            <person name="Bhattacharya S.S."/>
            <person name="Shirouzu T."/>
            <person name="Yoshinaga Y."/>
            <person name="Martin F.M."/>
            <person name="Grigoriev I.V."/>
            <person name="Hibbett D.S."/>
        </authorList>
    </citation>
    <scope>NUCLEOTIDE SEQUENCE [LARGE SCALE GENOMIC DNA]</scope>
    <source>
        <strain evidence="6 7">HHB9708</strain>
    </source>
</reference>
<evidence type="ECO:0000313" key="7">
    <source>
        <dbReference type="Proteomes" id="UP000076722"/>
    </source>
</evidence>
<accession>A0A164XRR1</accession>
<dbReference type="PROSITE" id="PS01360">
    <property type="entry name" value="ZF_MYND_1"/>
    <property type="match status" value="1"/>
</dbReference>
<sequence>MDDKQSSQTGTLSSPDETNDMQGIILDLHEISLLLNYERGATEPRFRHAKLREVATAADFKTFKTLNRSWTDARAPRTGLIFDKPSSDLSAEKMKEPDLPSNMLPQPIPSDLQTLTAKQLETLYWQARNHDGCFRSVTLFQHFIDLFPSSTRLRIRTMRDKIPCEYFSVASERIIMEFHLIEQSSLMLAAVFPDNKTYISGADTRIIHAVLGFAPEGGDFVETNLDLASLQFGDVGRGFNGRGTFVLEDVDEYESRLDRFAQANTFEDAKRSKRITDAPDSEWLRQVALKVKARWDNRQSVAWCAHCGAPPARGQGLKRCTQCKQAHYCDAEHQFAAWPFHKHFCKANPTAT</sequence>
<dbReference type="Proteomes" id="UP000076722">
    <property type="component" value="Unassembled WGS sequence"/>
</dbReference>
<proteinExistence type="predicted"/>
<dbReference type="OrthoDB" id="432970at2759"/>
<dbReference type="Gene3D" id="6.10.140.2220">
    <property type="match status" value="1"/>
</dbReference>
<dbReference type="SUPFAM" id="SSF144232">
    <property type="entry name" value="HIT/MYND zinc finger-like"/>
    <property type="match status" value="1"/>
</dbReference>
<organism evidence="6 7">
    <name type="scientific">Sistotremastrum niveocremeum HHB9708</name>
    <dbReference type="NCBI Taxonomy" id="1314777"/>
    <lineage>
        <taxon>Eukaryota</taxon>
        <taxon>Fungi</taxon>
        <taxon>Dikarya</taxon>
        <taxon>Basidiomycota</taxon>
        <taxon>Agaricomycotina</taxon>
        <taxon>Agaricomycetes</taxon>
        <taxon>Sistotremastrales</taxon>
        <taxon>Sistotremastraceae</taxon>
        <taxon>Sertulicium</taxon>
        <taxon>Sertulicium niveocremeum</taxon>
    </lineage>
</organism>
<evidence type="ECO:0000313" key="6">
    <source>
        <dbReference type="EMBL" id="KZS96229.1"/>
    </source>
</evidence>
<keyword evidence="1" id="KW-0479">Metal-binding</keyword>
<dbReference type="GO" id="GO:0008270">
    <property type="term" value="F:zinc ion binding"/>
    <property type="evidence" value="ECO:0007669"/>
    <property type="project" value="UniProtKB-KW"/>
</dbReference>
<dbReference type="STRING" id="1314777.A0A164XRR1"/>
<evidence type="ECO:0000259" key="5">
    <source>
        <dbReference type="PROSITE" id="PS50865"/>
    </source>
</evidence>
<keyword evidence="3" id="KW-0862">Zinc</keyword>
<feature type="domain" description="MYND-type" evidence="5">
    <location>
        <begin position="304"/>
        <end position="345"/>
    </location>
</feature>
<dbReference type="Pfam" id="PF01753">
    <property type="entry name" value="zf-MYND"/>
    <property type="match status" value="1"/>
</dbReference>
<dbReference type="EMBL" id="KV419399">
    <property type="protein sequence ID" value="KZS96229.1"/>
    <property type="molecule type" value="Genomic_DNA"/>
</dbReference>
<evidence type="ECO:0000256" key="2">
    <source>
        <dbReference type="ARBA" id="ARBA00022771"/>
    </source>
</evidence>
<protein>
    <recommendedName>
        <fullName evidence="5">MYND-type domain-containing protein</fullName>
    </recommendedName>
</protein>
<dbReference type="PROSITE" id="PS50865">
    <property type="entry name" value="ZF_MYND_2"/>
    <property type="match status" value="1"/>
</dbReference>
<gene>
    <name evidence="6" type="ORF">SISNIDRAFT_450871</name>
</gene>